<keyword evidence="1" id="KW-0472">Membrane</keyword>
<evidence type="ECO:0000313" key="2">
    <source>
        <dbReference type="EMBL" id="KKR30381.1"/>
    </source>
</evidence>
<proteinExistence type="predicted"/>
<keyword evidence="1" id="KW-1133">Transmembrane helix</keyword>
<evidence type="ECO:0000256" key="1">
    <source>
        <dbReference type="SAM" id="Phobius"/>
    </source>
</evidence>
<dbReference type="AlphaFoldDB" id="A0A0G0PZ52"/>
<protein>
    <submittedName>
        <fullName evidence="2">Uncharacterized protein</fullName>
    </submittedName>
</protein>
<dbReference type="EMBL" id="LBXL01000008">
    <property type="protein sequence ID" value="KKR30381.1"/>
    <property type="molecule type" value="Genomic_DNA"/>
</dbReference>
<keyword evidence="1" id="KW-0812">Transmembrane</keyword>
<name>A0A0G0PZ52_9BACT</name>
<organism evidence="2 3">
    <name type="scientific">Candidatus Woesebacteria bacterium GW2011_GWA1_39_8</name>
    <dbReference type="NCBI Taxonomy" id="1618552"/>
    <lineage>
        <taxon>Bacteria</taxon>
        <taxon>Candidatus Woeseibacteriota</taxon>
    </lineage>
</organism>
<accession>A0A0G0PZ52</accession>
<evidence type="ECO:0000313" key="3">
    <source>
        <dbReference type="Proteomes" id="UP000034793"/>
    </source>
</evidence>
<dbReference type="Proteomes" id="UP000034793">
    <property type="component" value="Unassembled WGS sequence"/>
</dbReference>
<gene>
    <name evidence="2" type="ORF">UT61_C0008G0037</name>
</gene>
<comment type="caution">
    <text evidence="2">The sequence shown here is derived from an EMBL/GenBank/DDBJ whole genome shotgun (WGS) entry which is preliminary data.</text>
</comment>
<feature type="transmembrane region" description="Helical" evidence="1">
    <location>
        <begin position="34"/>
        <end position="54"/>
    </location>
</feature>
<sequence length="314" mass="35633">MLVPITFSVKWCYNNLVNKNSKGLATFSLHERGFVHLFLLFVIVLIGIGGLLYYSWQKGLIKTTPTSSRSPIPTSRKDEAEDWKTYFSNVWKYTFKYPSNWHLAPVNIDEDYAGAQVLLNYDDQELNKYRDGNGFLDLDKVKNPLVSIHIIPGNLIFPIRQDRLTESGTLADVTINNFNEYILYLEHEYPKFDQQGIGSPTLVPNPEFDFGAIKTIQYVFEKSDADYDISFYVFPTKEKSIYLNITANNLKGVSFFEAPESNIVHQILSTFKFTGSESSERKFCGGFAGIACPEGYTCKLDGNYPDSGGTCIKE</sequence>
<reference evidence="2 3" key="1">
    <citation type="journal article" date="2015" name="Nature">
        <title>rRNA introns, odd ribosomes, and small enigmatic genomes across a large radiation of phyla.</title>
        <authorList>
            <person name="Brown C.T."/>
            <person name="Hug L.A."/>
            <person name="Thomas B.C."/>
            <person name="Sharon I."/>
            <person name="Castelle C.J."/>
            <person name="Singh A."/>
            <person name="Wilkins M.J."/>
            <person name="Williams K.H."/>
            <person name="Banfield J.F."/>
        </authorList>
    </citation>
    <scope>NUCLEOTIDE SEQUENCE [LARGE SCALE GENOMIC DNA]</scope>
</reference>